<dbReference type="eggNOG" id="COG1408">
    <property type="taxonomic scope" value="Bacteria"/>
</dbReference>
<evidence type="ECO:0000259" key="2">
    <source>
        <dbReference type="Pfam" id="PF00149"/>
    </source>
</evidence>
<keyword evidence="1" id="KW-0812">Transmembrane</keyword>
<evidence type="ECO:0000313" key="3">
    <source>
        <dbReference type="EMBL" id="SDW26175.1"/>
    </source>
</evidence>
<feature type="transmembrane region" description="Helical" evidence="1">
    <location>
        <begin position="70"/>
        <end position="91"/>
    </location>
</feature>
<feature type="transmembrane region" description="Helical" evidence="1">
    <location>
        <begin position="6"/>
        <end position="25"/>
    </location>
</feature>
<evidence type="ECO:0000313" key="4">
    <source>
        <dbReference type="Proteomes" id="UP000182429"/>
    </source>
</evidence>
<dbReference type="InterPro" id="IPR004843">
    <property type="entry name" value="Calcineurin-like_PHP"/>
</dbReference>
<accession>A0A1H2S3T3</accession>
<organism evidence="3 4">
    <name type="scientific">Kandleria vitulina</name>
    <dbReference type="NCBI Taxonomy" id="1630"/>
    <lineage>
        <taxon>Bacteria</taxon>
        <taxon>Bacillati</taxon>
        <taxon>Bacillota</taxon>
        <taxon>Erysipelotrichia</taxon>
        <taxon>Erysipelotrichales</taxon>
        <taxon>Coprobacillaceae</taxon>
        <taxon>Kandleria</taxon>
    </lineage>
</organism>
<dbReference type="RefSeq" id="WP_074685971.1">
    <property type="nucleotide sequence ID" value="NZ_FNNF01000008.1"/>
</dbReference>
<protein>
    <recommendedName>
        <fullName evidence="2">Calcineurin-like phosphoesterase domain-containing protein</fullName>
    </recommendedName>
</protein>
<feature type="transmembrane region" description="Helical" evidence="1">
    <location>
        <begin position="112"/>
        <end position="132"/>
    </location>
</feature>
<evidence type="ECO:0000256" key="1">
    <source>
        <dbReference type="SAM" id="Phobius"/>
    </source>
</evidence>
<dbReference type="PANTHER" id="PTHR31302">
    <property type="entry name" value="TRANSMEMBRANE PROTEIN WITH METALLOPHOSPHOESTERASE DOMAIN-RELATED"/>
    <property type="match status" value="1"/>
</dbReference>
<dbReference type="EMBL" id="FNNF01000008">
    <property type="protein sequence ID" value="SDW26175.1"/>
    <property type="molecule type" value="Genomic_DNA"/>
</dbReference>
<gene>
    <name evidence="3" type="ORF">SAMN04487759_10813</name>
</gene>
<keyword evidence="1" id="KW-0472">Membrane</keyword>
<dbReference type="InterPro" id="IPR051158">
    <property type="entry name" value="Metallophosphoesterase_sf"/>
</dbReference>
<dbReference type="InterPro" id="IPR029052">
    <property type="entry name" value="Metallo-depent_PP-like"/>
</dbReference>
<feature type="transmembrane region" description="Helical" evidence="1">
    <location>
        <begin position="37"/>
        <end position="58"/>
    </location>
</feature>
<proteinExistence type="predicted"/>
<reference evidence="3 4" key="1">
    <citation type="submission" date="2016-10" db="EMBL/GenBank/DDBJ databases">
        <authorList>
            <person name="de Groot N.N."/>
        </authorList>
    </citation>
    <scope>NUCLEOTIDE SEQUENCE [LARGE SCALE GENOMIC DNA]</scope>
    <source>
        <strain evidence="3 4">S3b</strain>
    </source>
</reference>
<dbReference type="STRING" id="1630.SAMN05216514_10826"/>
<dbReference type="AlphaFoldDB" id="A0A1H2S3T3"/>
<dbReference type="PANTHER" id="PTHR31302:SF0">
    <property type="entry name" value="TRANSMEMBRANE PROTEIN WITH METALLOPHOSPHOESTERASE DOMAIN"/>
    <property type="match status" value="1"/>
</dbReference>
<sequence length="395" mass="45095">MLAIYLSPIYILVHAYSLYWILKWMSSWGKFFRKKRFRIIVGAIYTLLAVSMLIGFFLPHGRYERLFKIIGYYWLGISLYEIIALMIALLIRFIILHTRFATREIWGRRRTLFFSGLISATLALAVCLYGVVNAHHIRTTNYEVSINKKAGHLKDLNICLIADLHMGYNIGVEHITQMVDKINATKPDLVVIAGDIFDNEYDALDHPDELIKQFKRIKSKYGLFAVYGNHDIEEHILAGFTFGEGKQEADPRMDQFLKKANIKNLRDESVVIDNSFTLYGRPDYNKPGKGIKQRKTPSECTQSLDHSKPIIMIDHEPKELEEKSKAGVDLDLGGHTHDGQAFPANIITKIVWENACGHIKKGHMHSIVTSGVGIFGPFMRVATKAEICSIKVYFK</sequence>
<dbReference type="SUPFAM" id="SSF56300">
    <property type="entry name" value="Metallo-dependent phosphatases"/>
    <property type="match status" value="1"/>
</dbReference>
<dbReference type="OrthoDB" id="9780884at2"/>
<keyword evidence="1" id="KW-1133">Transmembrane helix</keyword>
<dbReference type="Gene3D" id="3.60.21.10">
    <property type="match status" value="1"/>
</dbReference>
<dbReference type="Proteomes" id="UP000182429">
    <property type="component" value="Unassembled WGS sequence"/>
</dbReference>
<name>A0A1H2S3T3_9FIRM</name>
<dbReference type="GO" id="GO:0016787">
    <property type="term" value="F:hydrolase activity"/>
    <property type="evidence" value="ECO:0007669"/>
    <property type="project" value="InterPro"/>
</dbReference>
<feature type="domain" description="Calcineurin-like phosphoesterase" evidence="2">
    <location>
        <begin position="157"/>
        <end position="338"/>
    </location>
</feature>
<dbReference type="Pfam" id="PF00149">
    <property type="entry name" value="Metallophos"/>
    <property type="match status" value="1"/>
</dbReference>